<comment type="caution">
    <text evidence="1">The sequence shown here is derived from an EMBL/GenBank/DDBJ whole genome shotgun (WGS) entry which is preliminary data.</text>
</comment>
<dbReference type="SUPFAM" id="SSF48403">
    <property type="entry name" value="Ankyrin repeat"/>
    <property type="match status" value="1"/>
</dbReference>
<organism evidence="1 2">
    <name type="scientific">Penicillium argentinense</name>
    <dbReference type="NCBI Taxonomy" id="1131581"/>
    <lineage>
        <taxon>Eukaryota</taxon>
        <taxon>Fungi</taxon>
        <taxon>Dikarya</taxon>
        <taxon>Ascomycota</taxon>
        <taxon>Pezizomycotina</taxon>
        <taxon>Eurotiomycetes</taxon>
        <taxon>Eurotiomycetidae</taxon>
        <taxon>Eurotiales</taxon>
        <taxon>Aspergillaceae</taxon>
        <taxon>Penicillium</taxon>
    </lineage>
</organism>
<dbReference type="RefSeq" id="XP_056470364.1">
    <property type="nucleotide sequence ID" value="XM_056622948.1"/>
</dbReference>
<reference evidence="1" key="2">
    <citation type="journal article" date="2023" name="IMA Fungus">
        <title>Comparative genomic study of the Penicillium genus elucidates a diverse pangenome and 15 lateral gene transfer events.</title>
        <authorList>
            <person name="Petersen C."/>
            <person name="Sorensen T."/>
            <person name="Nielsen M.R."/>
            <person name="Sondergaard T.E."/>
            <person name="Sorensen J.L."/>
            <person name="Fitzpatrick D.A."/>
            <person name="Frisvad J.C."/>
            <person name="Nielsen K.L."/>
        </authorList>
    </citation>
    <scope>NUCLEOTIDE SEQUENCE</scope>
    <source>
        <strain evidence="1">IBT 30761</strain>
    </source>
</reference>
<keyword evidence="2" id="KW-1185">Reference proteome</keyword>
<dbReference type="InterPro" id="IPR036770">
    <property type="entry name" value="Ankyrin_rpt-contain_sf"/>
</dbReference>
<dbReference type="EMBL" id="JAPQKI010000010">
    <property type="protein sequence ID" value="KAJ5085686.1"/>
    <property type="molecule type" value="Genomic_DNA"/>
</dbReference>
<evidence type="ECO:0000313" key="1">
    <source>
        <dbReference type="EMBL" id="KAJ5085686.1"/>
    </source>
</evidence>
<evidence type="ECO:0000313" key="2">
    <source>
        <dbReference type="Proteomes" id="UP001149074"/>
    </source>
</evidence>
<proteinExistence type="predicted"/>
<accession>A0A9W9EPQ3</accession>
<dbReference type="Proteomes" id="UP001149074">
    <property type="component" value="Unassembled WGS sequence"/>
</dbReference>
<protein>
    <submittedName>
        <fullName evidence="1">Uncharacterized protein</fullName>
    </submittedName>
</protein>
<gene>
    <name evidence="1" type="ORF">N7532_010457</name>
</gene>
<dbReference type="AlphaFoldDB" id="A0A9W9EPQ3"/>
<dbReference type="Gene3D" id="1.25.40.20">
    <property type="entry name" value="Ankyrin repeat-containing domain"/>
    <property type="match status" value="1"/>
</dbReference>
<dbReference type="OrthoDB" id="1577640at2759"/>
<dbReference type="GeneID" id="81361927"/>
<name>A0A9W9EPQ3_9EURO</name>
<reference evidence="1" key="1">
    <citation type="submission" date="2022-11" db="EMBL/GenBank/DDBJ databases">
        <authorList>
            <person name="Petersen C."/>
        </authorList>
    </citation>
    <scope>NUCLEOTIDE SEQUENCE</scope>
    <source>
        <strain evidence="1">IBT 30761</strain>
    </source>
</reference>
<sequence length="134" mass="14985">MPPKPSKLFVDHPFMRYAANFWPYHGAFCSLEDHQQQMVHRLFATRSLPGGGNYSTWVQALFGQRDASMQIDPAVIQTTHPLYYATSFGMVPVVNALLKSEPKIDVNAPGGRTGATAVWIASMRFNFEVVKVLL</sequence>